<evidence type="ECO:0000313" key="1">
    <source>
        <dbReference type="EMBL" id="WPC03473.1"/>
    </source>
</evidence>
<gene>
    <name evidence="1" type="ORF">SBP02_11825</name>
</gene>
<name>A0ABZ0PQP1_9PSED</name>
<dbReference type="EMBL" id="CP137892">
    <property type="protein sequence ID" value="WPC03473.1"/>
    <property type="molecule type" value="Genomic_DNA"/>
</dbReference>
<organism evidence="1 2">
    <name type="scientific">Pseudomonas benzenivorans</name>
    <dbReference type="NCBI Taxonomy" id="556533"/>
    <lineage>
        <taxon>Bacteria</taxon>
        <taxon>Pseudomonadati</taxon>
        <taxon>Pseudomonadota</taxon>
        <taxon>Gammaproteobacteria</taxon>
        <taxon>Pseudomonadales</taxon>
        <taxon>Pseudomonadaceae</taxon>
        <taxon>Pseudomonas</taxon>
    </lineage>
</organism>
<protein>
    <submittedName>
        <fullName evidence="1">Uncharacterized protein</fullName>
    </submittedName>
</protein>
<dbReference type="Proteomes" id="UP001305928">
    <property type="component" value="Chromosome"/>
</dbReference>
<sequence length="421" mass="45190">MAINGKKIYEQPSWNGDKSMVIHAQKPGTSEAISVQNILDLVADLIPNTTGDIVLRPDGVYEDAVDMSLPLDPDMYPELAGIYGEKAGGLGVVSAVQMPSALTSVTRILRMGDEYLAESLDGKIQYFSTGFSYVFDSGLPRTGDYFFCIYKSKRCFYALVLDGTNVKVMAMAGGAVVDTGIVFAQSAFPSYIASAPLAFFVESMSGFDIFMTRGDSFLKQKIDAVSHAGSPLNFTGFWVESGAEMIRSVAGNGSRAFVCGADSDYTNGIFELKVNEYGAVYPELVIQDGSFYSLAANSFQVMAYKVSSSDAFVINLAGTAYEAFTSAPVGGYMPSEIVDLEMNDSGVVLSDKGAMISFDSVNFVKYDSEAGTTVSDFATSLDDDGITVEKSAGYVDISFNTTVDLPQISAPNGLKYFIKTR</sequence>
<dbReference type="RefSeq" id="WP_318641971.1">
    <property type="nucleotide sequence ID" value="NZ_CP137892.1"/>
</dbReference>
<reference evidence="1 2" key="1">
    <citation type="submission" date="2023-11" db="EMBL/GenBank/DDBJ databases">
        <title>Complete genome of Pseudomonas benzenivorans BA3361.</title>
        <authorList>
            <person name="Shin S.Y."/>
            <person name="Song J."/>
            <person name="Kang H."/>
        </authorList>
    </citation>
    <scope>NUCLEOTIDE SEQUENCE [LARGE SCALE GENOMIC DNA]</scope>
    <source>
        <strain evidence="1 2">HNIBRBA3361</strain>
    </source>
</reference>
<accession>A0ABZ0PQP1</accession>
<proteinExistence type="predicted"/>
<keyword evidence="2" id="KW-1185">Reference proteome</keyword>
<evidence type="ECO:0000313" key="2">
    <source>
        <dbReference type="Proteomes" id="UP001305928"/>
    </source>
</evidence>